<organism evidence="2 3">
    <name type="scientific">Streptomyces coerulescens</name>
    <dbReference type="NCBI Taxonomy" id="29304"/>
    <lineage>
        <taxon>Bacteria</taxon>
        <taxon>Bacillati</taxon>
        <taxon>Actinomycetota</taxon>
        <taxon>Actinomycetes</taxon>
        <taxon>Kitasatosporales</taxon>
        <taxon>Streptomycetaceae</taxon>
        <taxon>Streptomyces</taxon>
    </lineage>
</organism>
<keyword evidence="3" id="KW-1185">Reference proteome</keyword>
<feature type="region of interest" description="Disordered" evidence="1">
    <location>
        <begin position="398"/>
        <end position="417"/>
    </location>
</feature>
<evidence type="ECO:0000313" key="3">
    <source>
        <dbReference type="Proteomes" id="UP001596263"/>
    </source>
</evidence>
<name>A0ABW0CDH7_STRCD</name>
<comment type="caution">
    <text evidence="2">The sequence shown here is derived from an EMBL/GenBank/DDBJ whole genome shotgun (WGS) entry which is preliminary data.</text>
</comment>
<sequence length="417" mass="45007">MTDTSGVTLPARVDPSKLSAALEEAGWVAVGGRRGIYARYAPPESSPVISASSLMVPLDEGAPEFSESMQSALLQISQDRDLWVRSIYPRLVVEASDEFKFRKESAAPSGFIGWRSGERLIESARRTLLAGAKSYMGTERHFVNRHGRFAHRYLDQVLMGQTAPGSYIVTAYAPPTAGVELSSADASSFIPHVASASVRDVNQSVVRAVEATVEALEHYRISGSLSGFEAGVNRGISYEMANALLGMAEESDGADISIEWDPAIPAPTSLSSHFELKGSDVEPLNKAAVKLAEDTSSRFVTLIGRVHLLAKKRVGSPGVFGIEALQSGPVKKVRVRLSDDEDYHEAIRAHEGDLALQVSGRLEKEGNLSWLYDAVVVRTLGSIDEFARPTKRTNIAQGQGSLFQESNRDSSSSPDSV</sequence>
<accession>A0ABW0CDH7</accession>
<dbReference type="Proteomes" id="UP001596263">
    <property type="component" value="Unassembled WGS sequence"/>
</dbReference>
<protein>
    <recommendedName>
        <fullName evidence="4">TldD/PmbA family protein</fullName>
    </recommendedName>
</protein>
<proteinExistence type="predicted"/>
<dbReference type="RefSeq" id="WP_380849308.1">
    <property type="nucleotide sequence ID" value="NZ_JBHSKM010000004.1"/>
</dbReference>
<reference evidence="3" key="1">
    <citation type="journal article" date="2019" name="Int. J. Syst. Evol. Microbiol.">
        <title>The Global Catalogue of Microorganisms (GCM) 10K type strain sequencing project: providing services to taxonomists for standard genome sequencing and annotation.</title>
        <authorList>
            <consortium name="The Broad Institute Genomics Platform"/>
            <consortium name="The Broad Institute Genome Sequencing Center for Infectious Disease"/>
            <person name="Wu L."/>
            <person name="Ma J."/>
        </authorList>
    </citation>
    <scope>NUCLEOTIDE SEQUENCE [LARGE SCALE GENOMIC DNA]</scope>
    <source>
        <strain evidence="3">KCTC 42586</strain>
    </source>
</reference>
<evidence type="ECO:0008006" key="4">
    <source>
        <dbReference type="Google" id="ProtNLM"/>
    </source>
</evidence>
<evidence type="ECO:0000256" key="1">
    <source>
        <dbReference type="SAM" id="MobiDB-lite"/>
    </source>
</evidence>
<dbReference type="EMBL" id="JBHSKM010000004">
    <property type="protein sequence ID" value="MFC5213916.1"/>
    <property type="molecule type" value="Genomic_DNA"/>
</dbReference>
<gene>
    <name evidence="2" type="ORF">ACFPQ9_08760</name>
</gene>
<evidence type="ECO:0000313" key="2">
    <source>
        <dbReference type="EMBL" id="MFC5213916.1"/>
    </source>
</evidence>